<keyword evidence="5 6" id="KW-0449">Lipoprotein</keyword>
<evidence type="ECO:0000256" key="7">
    <source>
        <dbReference type="SAM" id="SignalP"/>
    </source>
</evidence>
<dbReference type="SUPFAM" id="SSF53850">
    <property type="entry name" value="Periplasmic binding protein-like II"/>
    <property type="match status" value="1"/>
</dbReference>
<comment type="caution">
    <text evidence="8">The sequence shown here is derived from an EMBL/GenBank/DDBJ whole genome shotgun (WGS) entry which is preliminary data.</text>
</comment>
<gene>
    <name evidence="8" type="ORF">J2S23_000156</name>
</gene>
<dbReference type="RefSeq" id="WP_307120863.1">
    <property type="nucleotide sequence ID" value="NZ_JAUSTM010000001.1"/>
</dbReference>
<evidence type="ECO:0000256" key="3">
    <source>
        <dbReference type="ARBA" id="ARBA00023136"/>
    </source>
</evidence>
<name>A0ABT9YPD8_9STRE</name>
<evidence type="ECO:0000256" key="6">
    <source>
        <dbReference type="PIRNR" id="PIRNR002854"/>
    </source>
</evidence>
<keyword evidence="2 7" id="KW-0732">Signal</keyword>
<dbReference type="InterPro" id="IPR004872">
    <property type="entry name" value="Lipoprotein_NlpA"/>
</dbReference>
<comment type="similarity">
    <text evidence="6">Belongs to the nlpA lipoprotein family.</text>
</comment>
<dbReference type="Gene3D" id="3.40.190.10">
    <property type="entry name" value="Periplasmic binding protein-like II"/>
    <property type="match status" value="2"/>
</dbReference>
<dbReference type="PROSITE" id="PS51257">
    <property type="entry name" value="PROKAR_LIPOPROTEIN"/>
    <property type="match status" value="1"/>
</dbReference>
<dbReference type="Proteomes" id="UP001223079">
    <property type="component" value="Unassembled WGS sequence"/>
</dbReference>
<comment type="subcellular location">
    <subcellularLocation>
        <location evidence="1">Membrane</location>
        <topology evidence="1">Lipid-anchor</topology>
    </subcellularLocation>
</comment>
<accession>A0ABT9YPD8</accession>
<organism evidence="8 9">
    <name type="scientific">Streptococcus moroccensis</name>
    <dbReference type="NCBI Taxonomy" id="1451356"/>
    <lineage>
        <taxon>Bacteria</taxon>
        <taxon>Bacillati</taxon>
        <taxon>Bacillota</taxon>
        <taxon>Bacilli</taxon>
        <taxon>Lactobacillales</taxon>
        <taxon>Streptococcaceae</taxon>
        <taxon>Streptococcus</taxon>
    </lineage>
</organism>
<proteinExistence type="inferred from homology"/>
<evidence type="ECO:0000313" key="9">
    <source>
        <dbReference type="Proteomes" id="UP001223079"/>
    </source>
</evidence>
<keyword evidence="3" id="KW-0472">Membrane</keyword>
<evidence type="ECO:0000256" key="4">
    <source>
        <dbReference type="ARBA" id="ARBA00023139"/>
    </source>
</evidence>
<dbReference type="EMBL" id="JAUSTM010000001">
    <property type="protein sequence ID" value="MDQ0221625.1"/>
    <property type="molecule type" value="Genomic_DNA"/>
</dbReference>
<dbReference type="PIRSF" id="PIRSF002854">
    <property type="entry name" value="MetQ"/>
    <property type="match status" value="1"/>
</dbReference>
<keyword evidence="4" id="KW-0564">Palmitate</keyword>
<feature type="signal peptide" evidence="7">
    <location>
        <begin position="1"/>
        <end position="21"/>
    </location>
</feature>
<reference evidence="8 9" key="1">
    <citation type="submission" date="2023-07" db="EMBL/GenBank/DDBJ databases">
        <title>Genomic Encyclopedia of Type Strains, Phase IV (KMG-IV): sequencing the most valuable type-strain genomes for metagenomic binning, comparative biology and taxonomic classification.</title>
        <authorList>
            <person name="Goeker M."/>
        </authorList>
    </citation>
    <scope>NUCLEOTIDE SEQUENCE [LARGE SCALE GENOMIC DNA]</scope>
    <source>
        <strain evidence="8 9">DSM 105143</strain>
    </source>
</reference>
<dbReference type="Pfam" id="PF03180">
    <property type="entry name" value="Lipoprotein_9"/>
    <property type="match status" value="1"/>
</dbReference>
<sequence>MTLKKWLSVSGLALASATLLAACAPASNSSSTSNASDSDATEVLVKVGVMTMTEADEDRWDKIEDELEAAGHNIDIEFTQFTDYSQPNPAVAEGEVDINAFQHHSFLNNWNKENNGDLVAILDTYLSPIRLYSGTENGKNKYASVDELPENATVAIPNDPTNGSRALYVLQSAGLIELGVSGDTFATVADITDNPKNITITELDASQTANSLIDVDAAIVNNSYAVPANLDYKNALYVEQKDENSQQWVNIIAAPKDWKDKDNAEAIQAILDAYYTDSVKTSIEKESDGLDLPVW</sequence>
<evidence type="ECO:0000256" key="5">
    <source>
        <dbReference type="ARBA" id="ARBA00023288"/>
    </source>
</evidence>
<feature type="chain" id="PRO_5046077765" description="Lipoprotein" evidence="7">
    <location>
        <begin position="22"/>
        <end position="295"/>
    </location>
</feature>
<keyword evidence="9" id="KW-1185">Reference proteome</keyword>
<dbReference type="PANTHER" id="PTHR30429:SF0">
    <property type="entry name" value="METHIONINE-BINDING LIPOPROTEIN METQ"/>
    <property type="match status" value="1"/>
</dbReference>
<evidence type="ECO:0000256" key="1">
    <source>
        <dbReference type="ARBA" id="ARBA00004635"/>
    </source>
</evidence>
<evidence type="ECO:0000313" key="8">
    <source>
        <dbReference type="EMBL" id="MDQ0221625.1"/>
    </source>
</evidence>
<evidence type="ECO:0000256" key="2">
    <source>
        <dbReference type="ARBA" id="ARBA00022729"/>
    </source>
</evidence>
<protein>
    <recommendedName>
        <fullName evidence="6">Lipoprotein</fullName>
    </recommendedName>
</protein>
<dbReference type="PANTHER" id="PTHR30429">
    <property type="entry name" value="D-METHIONINE-BINDING LIPOPROTEIN METQ"/>
    <property type="match status" value="1"/>
</dbReference>